<feature type="transmembrane region" description="Helical" evidence="1">
    <location>
        <begin position="96"/>
        <end position="129"/>
    </location>
</feature>
<keyword evidence="1" id="KW-0472">Membrane</keyword>
<dbReference type="AlphaFoldDB" id="A0AA45HJ85"/>
<dbReference type="RefSeq" id="WP_109604426.1">
    <property type="nucleotide sequence ID" value="NZ_QGGI01000005.1"/>
</dbReference>
<evidence type="ECO:0008006" key="4">
    <source>
        <dbReference type="Google" id="ProtNLM"/>
    </source>
</evidence>
<protein>
    <recommendedName>
        <fullName evidence="4">Citrate transporter</fullName>
    </recommendedName>
</protein>
<keyword evidence="1" id="KW-1133">Transmembrane helix</keyword>
<feature type="transmembrane region" description="Helical" evidence="1">
    <location>
        <begin position="318"/>
        <end position="335"/>
    </location>
</feature>
<accession>A0AA45HJ85</accession>
<gene>
    <name evidence="2" type="ORF">C7380_105148</name>
</gene>
<keyword evidence="3" id="KW-1185">Reference proteome</keyword>
<dbReference type="EMBL" id="QGGI01000005">
    <property type="protein sequence ID" value="PWJ95518.1"/>
    <property type="molecule type" value="Genomic_DNA"/>
</dbReference>
<organism evidence="2 3">
    <name type="scientific">Oceanotoga teriensis</name>
    <dbReference type="NCBI Taxonomy" id="515440"/>
    <lineage>
        <taxon>Bacteria</taxon>
        <taxon>Thermotogati</taxon>
        <taxon>Thermotogota</taxon>
        <taxon>Thermotogae</taxon>
        <taxon>Petrotogales</taxon>
        <taxon>Petrotogaceae</taxon>
        <taxon>Oceanotoga</taxon>
    </lineage>
</organism>
<sequence>MLQGILILIVFVLCAAGMMSRKVPAIISLPIMAILIAVISGMSFENILSGVIGNGAVRLSSAMMAAIFGGMLSQVINRTGIANSIIKRAAELAGDNPFIVALIISIAVAFVFTSLSGLGAIIMVGTIVLPIMISVGIDSKISGSLFLIAFKIGLLFNMYSYAFYSDVLKISVQDLKIFPIIYGIATSIGLFFFILLNVKKGKAKTAWAMPSANSIKNKDKKVPIYALITPIIPILLVFIWKFNIIPAILIGAIYGVLTTKPKDIVNILSSSLIEGIKDVAPAIGLMIGIGMVLLAVMSPETSAIMKPLISAIIPSNKILFVLFFAILSPLALYRGPLNMWGLGSGIAALMASTGKLSPMVVAGALLALSVVQDISDPTNTHNVWISNFIEEDTTILLKKTFPYVFSIAVVCLIYVTIFIW</sequence>
<feature type="transmembrane region" description="Helical" evidence="1">
    <location>
        <begin position="224"/>
        <end position="257"/>
    </location>
</feature>
<feature type="transmembrane region" description="Helical" evidence="1">
    <location>
        <begin position="400"/>
        <end position="419"/>
    </location>
</feature>
<proteinExistence type="predicted"/>
<feature type="transmembrane region" description="Helical" evidence="1">
    <location>
        <begin position="56"/>
        <end position="76"/>
    </location>
</feature>
<keyword evidence="1" id="KW-0812">Transmembrane</keyword>
<name>A0AA45HJ85_9BACT</name>
<feature type="transmembrane region" description="Helical" evidence="1">
    <location>
        <begin position="176"/>
        <end position="196"/>
    </location>
</feature>
<reference evidence="2 3" key="1">
    <citation type="submission" date="2018-05" db="EMBL/GenBank/DDBJ databases">
        <title>Genomic Encyclopedia of Type Strains, Phase IV (KMG-IV): sequencing the most valuable type-strain genomes for metagenomic binning, comparative biology and taxonomic classification.</title>
        <authorList>
            <person name="Goeker M."/>
        </authorList>
    </citation>
    <scope>NUCLEOTIDE SEQUENCE [LARGE SCALE GENOMIC DNA]</scope>
    <source>
        <strain evidence="2 3">DSM 24906</strain>
    </source>
</reference>
<feature type="transmembrane region" description="Helical" evidence="1">
    <location>
        <begin position="26"/>
        <end position="44"/>
    </location>
</feature>
<evidence type="ECO:0000313" key="3">
    <source>
        <dbReference type="Proteomes" id="UP000245921"/>
    </source>
</evidence>
<feature type="transmembrane region" description="Helical" evidence="1">
    <location>
        <begin position="279"/>
        <end position="297"/>
    </location>
</feature>
<feature type="transmembrane region" description="Helical" evidence="1">
    <location>
        <begin position="141"/>
        <end position="164"/>
    </location>
</feature>
<comment type="caution">
    <text evidence="2">The sequence shown here is derived from an EMBL/GenBank/DDBJ whole genome shotgun (WGS) entry which is preliminary data.</text>
</comment>
<dbReference type="Proteomes" id="UP000245921">
    <property type="component" value="Unassembled WGS sequence"/>
</dbReference>
<evidence type="ECO:0000256" key="1">
    <source>
        <dbReference type="SAM" id="Phobius"/>
    </source>
</evidence>
<evidence type="ECO:0000313" key="2">
    <source>
        <dbReference type="EMBL" id="PWJ95518.1"/>
    </source>
</evidence>